<accession>A0A2R6WZY2</accession>
<name>A0A2R6WZY2_MARPO</name>
<feature type="region of interest" description="Disordered" evidence="1">
    <location>
        <begin position="1"/>
        <end position="55"/>
    </location>
</feature>
<feature type="domain" description="Nal1 N-terminal" evidence="2">
    <location>
        <begin position="100"/>
        <end position="167"/>
    </location>
</feature>
<feature type="compositionally biased region" description="Basic and acidic residues" evidence="1">
    <location>
        <begin position="11"/>
        <end position="26"/>
    </location>
</feature>
<evidence type="ECO:0000259" key="2">
    <source>
        <dbReference type="Pfam" id="PF25608"/>
    </source>
</evidence>
<dbReference type="Proteomes" id="UP000244005">
    <property type="component" value="Unassembled WGS sequence"/>
</dbReference>
<dbReference type="AlphaFoldDB" id="A0A2R6WZY2"/>
<dbReference type="Pfam" id="PF25608">
    <property type="entry name" value="NAL1_N"/>
    <property type="match status" value="1"/>
</dbReference>
<dbReference type="PANTHER" id="PTHR31521">
    <property type="entry name" value="EXPRESSED PROTEIN"/>
    <property type="match status" value="1"/>
</dbReference>
<evidence type="ECO:0000313" key="3">
    <source>
        <dbReference type="EMBL" id="PTQ39389.1"/>
    </source>
</evidence>
<dbReference type="InterPro" id="IPR057906">
    <property type="entry name" value="Nal1"/>
</dbReference>
<evidence type="ECO:0000256" key="1">
    <source>
        <dbReference type="SAM" id="MobiDB-lite"/>
    </source>
</evidence>
<sequence>MSRVFSPSTLKEGRSGEKFDSRHDEGVVNYAKGEGPVQHVRAPPEALSSYRRPTSKESSAYVLWPPSGRQRRNADERAAYFSRLVKLREVDAEGKLPRGKQASTMVDLMTIRGFHSKALRLYSLGTALGFRTRDGILTNIPAIIVFVGRKVHPQWLLDVQILPTTLQEARPTST</sequence>
<proteinExistence type="predicted"/>
<dbReference type="InterPro" id="IPR057905">
    <property type="entry name" value="Nal1_N"/>
</dbReference>
<evidence type="ECO:0000313" key="4">
    <source>
        <dbReference type="Proteomes" id="UP000244005"/>
    </source>
</evidence>
<organism evidence="3 4">
    <name type="scientific">Marchantia polymorpha</name>
    <name type="common">Common liverwort</name>
    <name type="synonym">Marchantia aquatica</name>
    <dbReference type="NCBI Taxonomy" id="3197"/>
    <lineage>
        <taxon>Eukaryota</taxon>
        <taxon>Viridiplantae</taxon>
        <taxon>Streptophyta</taxon>
        <taxon>Embryophyta</taxon>
        <taxon>Marchantiophyta</taxon>
        <taxon>Marchantiopsida</taxon>
        <taxon>Marchantiidae</taxon>
        <taxon>Marchantiales</taxon>
        <taxon>Marchantiaceae</taxon>
        <taxon>Marchantia</taxon>
    </lineage>
</organism>
<protein>
    <recommendedName>
        <fullName evidence="2">Nal1 N-terminal domain-containing protein</fullName>
    </recommendedName>
</protein>
<dbReference type="PANTHER" id="PTHR31521:SF2">
    <property type="entry name" value="EXPRESSED PROTEIN"/>
    <property type="match status" value="1"/>
</dbReference>
<keyword evidence="4" id="KW-1185">Reference proteome</keyword>
<reference evidence="4" key="1">
    <citation type="journal article" date="2017" name="Cell">
        <title>Insights into land plant evolution garnered from the Marchantia polymorpha genome.</title>
        <authorList>
            <person name="Bowman J.L."/>
            <person name="Kohchi T."/>
            <person name="Yamato K.T."/>
            <person name="Jenkins J."/>
            <person name="Shu S."/>
            <person name="Ishizaki K."/>
            <person name="Yamaoka S."/>
            <person name="Nishihama R."/>
            <person name="Nakamura Y."/>
            <person name="Berger F."/>
            <person name="Adam C."/>
            <person name="Aki S.S."/>
            <person name="Althoff F."/>
            <person name="Araki T."/>
            <person name="Arteaga-Vazquez M.A."/>
            <person name="Balasubrmanian S."/>
            <person name="Barry K."/>
            <person name="Bauer D."/>
            <person name="Boehm C.R."/>
            <person name="Briginshaw L."/>
            <person name="Caballero-Perez J."/>
            <person name="Catarino B."/>
            <person name="Chen F."/>
            <person name="Chiyoda S."/>
            <person name="Chovatia M."/>
            <person name="Davies K.M."/>
            <person name="Delmans M."/>
            <person name="Demura T."/>
            <person name="Dierschke T."/>
            <person name="Dolan L."/>
            <person name="Dorantes-Acosta A.E."/>
            <person name="Eklund D.M."/>
            <person name="Florent S.N."/>
            <person name="Flores-Sandoval E."/>
            <person name="Fujiyama A."/>
            <person name="Fukuzawa H."/>
            <person name="Galik B."/>
            <person name="Grimanelli D."/>
            <person name="Grimwood J."/>
            <person name="Grossniklaus U."/>
            <person name="Hamada T."/>
            <person name="Haseloff J."/>
            <person name="Hetherington A.J."/>
            <person name="Higo A."/>
            <person name="Hirakawa Y."/>
            <person name="Hundley H.N."/>
            <person name="Ikeda Y."/>
            <person name="Inoue K."/>
            <person name="Inoue S.I."/>
            <person name="Ishida S."/>
            <person name="Jia Q."/>
            <person name="Kakita M."/>
            <person name="Kanazawa T."/>
            <person name="Kawai Y."/>
            <person name="Kawashima T."/>
            <person name="Kennedy M."/>
            <person name="Kinose K."/>
            <person name="Kinoshita T."/>
            <person name="Kohara Y."/>
            <person name="Koide E."/>
            <person name="Komatsu K."/>
            <person name="Kopischke S."/>
            <person name="Kubo M."/>
            <person name="Kyozuka J."/>
            <person name="Lagercrantz U."/>
            <person name="Lin S.S."/>
            <person name="Lindquist E."/>
            <person name="Lipzen A.M."/>
            <person name="Lu C.W."/>
            <person name="De Luna E."/>
            <person name="Martienssen R.A."/>
            <person name="Minamino N."/>
            <person name="Mizutani M."/>
            <person name="Mizutani M."/>
            <person name="Mochizuki N."/>
            <person name="Monte I."/>
            <person name="Mosher R."/>
            <person name="Nagasaki H."/>
            <person name="Nakagami H."/>
            <person name="Naramoto S."/>
            <person name="Nishitani K."/>
            <person name="Ohtani M."/>
            <person name="Okamoto T."/>
            <person name="Okumura M."/>
            <person name="Phillips J."/>
            <person name="Pollak B."/>
            <person name="Reinders A."/>
            <person name="Rovekamp M."/>
            <person name="Sano R."/>
            <person name="Sawa S."/>
            <person name="Schmid M.W."/>
            <person name="Shirakawa M."/>
            <person name="Solano R."/>
            <person name="Spunde A."/>
            <person name="Suetsugu N."/>
            <person name="Sugano S."/>
            <person name="Sugiyama A."/>
            <person name="Sun R."/>
            <person name="Suzuki Y."/>
            <person name="Takenaka M."/>
            <person name="Takezawa D."/>
            <person name="Tomogane H."/>
            <person name="Tsuzuki M."/>
            <person name="Ueda T."/>
            <person name="Umeda M."/>
            <person name="Ward J.M."/>
            <person name="Watanabe Y."/>
            <person name="Yazaki K."/>
            <person name="Yokoyama R."/>
            <person name="Yoshitake Y."/>
            <person name="Yotsui I."/>
            <person name="Zachgo S."/>
            <person name="Schmutz J."/>
        </authorList>
    </citation>
    <scope>NUCLEOTIDE SEQUENCE [LARGE SCALE GENOMIC DNA]</scope>
    <source>
        <strain evidence="4">Tak-1</strain>
    </source>
</reference>
<dbReference type="OrthoDB" id="1881052at2759"/>
<dbReference type="EMBL" id="KZ772717">
    <property type="protein sequence ID" value="PTQ39389.1"/>
    <property type="molecule type" value="Genomic_DNA"/>
</dbReference>
<gene>
    <name evidence="3" type="ORF">MARPO_0045s0057</name>
</gene>